<evidence type="ECO:0000313" key="1">
    <source>
        <dbReference type="EMBL" id="CAH3103996.1"/>
    </source>
</evidence>
<accession>A0AAU9WBH4</accession>
<keyword evidence="2" id="KW-1185">Reference proteome</keyword>
<dbReference type="SUPFAM" id="SSF57302">
    <property type="entry name" value="Snake toxin-like"/>
    <property type="match status" value="1"/>
</dbReference>
<sequence length="122" mass="13620">FIVELSGIKCFTCDEGGDCRKQMGEEKCPVEPLLKDRCIEIMNNENGQVAKGCANIRMCQKAEKNCKEVKERRTGDCDVTCCTADLCNAGSKGSSSRWLHALCFLFCVLFLHLLKTDMISNE</sequence>
<comment type="caution">
    <text evidence="1">The sequence shown here is derived from an EMBL/GenBank/DDBJ whole genome shotgun (WGS) entry which is preliminary data.</text>
</comment>
<evidence type="ECO:0000313" key="2">
    <source>
        <dbReference type="Proteomes" id="UP001159428"/>
    </source>
</evidence>
<dbReference type="Gene3D" id="2.10.60.10">
    <property type="entry name" value="CD59"/>
    <property type="match status" value="1"/>
</dbReference>
<dbReference type="EMBL" id="CALNXJ010000009">
    <property type="protein sequence ID" value="CAH3103996.1"/>
    <property type="molecule type" value="Genomic_DNA"/>
</dbReference>
<protein>
    <submittedName>
        <fullName evidence="1">Uncharacterized protein</fullName>
    </submittedName>
</protein>
<proteinExistence type="predicted"/>
<gene>
    <name evidence="1" type="ORF">PMEA_00035376</name>
</gene>
<dbReference type="InterPro" id="IPR045860">
    <property type="entry name" value="Snake_toxin-like_sf"/>
</dbReference>
<organism evidence="1 2">
    <name type="scientific">Pocillopora meandrina</name>
    <dbReference type="NCBI Taxonomy" id="46732"/>
    <lineage>
        <taxon>Eukaryota</taxon>
        <taxon>Metazoa</taxon>
        <taxon>Cnidaria</taxon>
        <taxon>Anthozoa</taxon>
        <taxon>Hexacorallia</taxon>
        <taxon>Scleractinia</taxon>
        <taxon>Astrocoeniina</taxon>
        <taxon>Pocilloporidae</taxon>
        <taxon>Pocillopora</taxon>
    </lineage>
</organism>
<dbReference type="Proteomes" id="UP001159428">
    <property type="component" value="Unassembled WGS sequence"/>
</dbReference>
<name>A0AAU9WBH4_9CNID</name>
<dbReference type="AlphaFoldDB" id="A0AAU9WBH4"/>
<reference evidence="1 2" key="1">
    <citation type="submission" date="2022-05" db="EMBL/GenBank/DDBJ databases">
        <authorList>
            <consortium name="Genoscope - CEA"/>
            <person name="William W."/>
        </authorList>
    </citation>
    <scope>NUCLEOTIDE SEQUENCE [LARGE SCALE GENOMIC DNA]</scope>
</reference>
<feature type="non-terminal residue" evidence="1">
    <location>
        <position position="1"/>
    </location>
</feature>